<evidence type="ECO:0000256" key="4">
    <source>
        <dbReference type="ARBA" id="ARBA00047968"/>
    </source>
</evidence>
<dbReference type="InterPro" id="IPR045865">
    <property type="entry name" value="ACT-like_dom_sf"/>
</dbReference>
<dbReference type="GO" id="GO:0042594">
    <property type="term" value="P:response to starvation"/>
    <property type="evidence" value="ECO:0007669"/>
    <property type="project" value="TreeGrafter"/>
</dbReference>
<dbReference type="PROSITE" id="PS51831">
    <property type="entry name" value="HD"/>
    <property type="match status" value="1"/>
</dbReference>
<dbReference type="Pfam" id="PF13291">
    <property type="entry name" value="ACT_4"/>
    <property type="match status" value="1"/>
</dbReference>
<dbReference type="InterPro" id="IPR045600">
    <property type="entry name" value="RelA/SpoT_AH_RIS"/>
</dbReference>
<dbReference type="GO" id="GO:0015970">
    <property type="term" value="P:guanosine tetraphosphate biosynthetic process"/>
    <property type="evidence" value="ECO:0007669"/>
    <property type="project" value="UniProtKB-UniPathway"/>
</dbReference>
<evidence type="ECO:0000256" key="5">
    <source>
        <dbReference type="RuleBase" id="RU003847"/>
    </source>
</evidence>
<dbReference type="InterPro" id="IPR003607">
    <property type="entry name" value="HD/PDEase_dom"/>
</dbReference>
<dbReference type="EMBL" id="RAQO01000001">
    <property type="protein sequence ID" value="RKF22114.1"/>
    <property type="molecule type" value="Genomic_DNA"/>
</dbReference>
<dbReference type="AlphaFoldDB" id="A0A420ENE3"/>
<dbReference type="PANTHER" id="PTHR21262:SF36">
    <property type="entry name" value="BIFUNCTIONAL (P)PPGPP SYNTHASE_HYDROLASE SPOT"/>
    <property type="match status" value="1"/>
</dbReference>
<keyword evidence="10" id="KW-1185">Reference proteome</keyword>
<feature type="domain" description="HD" evidence="7">
    <location>
        <begin position="45"/>
        <end position="144"/>
    </location>
</feature>
<dbReference type="CDD" id="cd00077">
    <property type="entry name" value="HDc"/>
    <property type="match status" value="1"/>
</dbReference>
<dbReference type="NCBIfam" id="NF008303">
    <property type="entry name" value="PRK11092.1"/>
    <property type="match status" value="1"/>
</dbReference>
<comment type="pathway">
    <text evidence="2">Purine metabolism; ppGpp biosynthesis; ppGpp from GDP: step 1/1.</text>
</comment>
<gene>
    <name evidence="9" type="ORF">DBZ36_00250</name>
</gene>
<dbReference type="Pfam" id="PF02824">
    <property type="entry name" value="TGS"/>
    <property type="match status" value="1"/>
</dbReference>
<dbReference type="EC" id="3.1.7.2" evidence="3"/>
<dbReference type="RefSeq" id="WP_120352917.1">
    <property type="nucleotide sequence ID" value="NZ_RAQO01000001.1"/>
</dbReference>
<dbReference type="FunFam" id="1.10.3210.10:FF:000001">
    <property type="entry name" value="GTP pyrophosphokinase RelA"/>
    <property type="match status" value="1"/>
</dbReference>
<dbReference type="Proteomes" id="UP000286482">
    <property type="component" value="Unassembled WGS sequence"/>
</dbReference>
<comment type="function">
    <text evidence="5">In eubacteria ppGpp (guanosine 3'-diphosphate 5'-diphosphate) is a mediator of the stringent response that coordinates a variety of cellular activities in response to changes in nutritional abundance.</text>
</comment>
<dbReference type="Pfam" id="PF19296">
    <property type="entry name" value="RelA_AH_RIS"/>
    <property type="match status" value="1"/>
</dbReference>
<dbReference type="CDD" id="cd01668">
    <property type="entry name" value="TGS_RSH"/>
    <property type="match status" value="1"/>
</dbReference>
<dbReference type="Gene3D" id="1.10.3210.10">
    <property type="entry name" value="Hypothetical protein af1432"/>
    <property type="match status" value="1"/>
</dbReference>
<dbReference type="InterPro" id="IPR007685">
    <property type="entry name" value="RelA_SpoT"/>
</dbReference>
<dbReference type="Pfam" id="PF04607">
    <property type="entry name" value="RelA_SpoT"/>
    <property type="match status" value="1"/>
</dbReference>
<dbReference type="OrthoDB" id="9805041at2"/>
<protein>
    <recommendedName>
        <fullName evidence="3">guanosine-3',5'-bis(diphosphate) 3'-diphosphatase</fullName>
        <ecNumber evidence="3">3.1.7.2</ecNumber>
    </recommendedName>
</protein>
<dbReference type="InterPro" id="IPR012676">
    <property type="entry name" value="TGS-like"/>
</dbReference>
<dbReference type="InterPro" id="IPR004095">
    <property type="entry name" value="TGS"/>
</dbReference>
<comment type="catalytic activity">
    <reaction evidence="4">
        <text>guanosine 3',5'-bis(diphosphate) + H2O = GDP + diphosphate + H(+)</text>
        <dbReference type="Rhea" id="RHEA:14253"/>
        <dbReference type="ChEBI" id="CHEBI:15377"/>
        <dbReference type="ChEBI" id="CHEBI:15378"/>
        <dbReference type="ChEBI" id="CHEBI:33019"/>
        <dbReference type="ChEBI" id="CHEBI:58189"/>
        <dbReference type="ChEBI" id="CHEBI:77828"/>
        <dbReference type="EC" id="3.1.7.2"/>
    </reaction>
</comment>
<comment type="caution">
    <text evidence="9">The sequence shown here is derived from an EMBL/GenBank/DDBJ whole genome shotgun (WGS) entry which is preliminary data.</text>
</comment>
<evidence type="ECO:0000256" key="2">
    <source>
        <dbReference type="ARBA" id="ARBA00024329"/>
    </source>
</evidence>
<dbReference type="NCBIfam" id="TIGR00691">
    <property type="entry name" value="spoT_relA"/>
    <property type="match status" value="1"/>
</dbReference>
<dbReference type="Gene3D" id="3.30.70.260">
    <property type="match status" value="1"/>
</dbReference>
<evidence type="ECO:0000259" key="7">
    <source>
        <dbReference type="PROSITE" id="PS51831"/>
    </source>
</evidence>
<sequence length="703" mass="78958">MYLFESLREIASTYLDESQVEILRQAYIVGKEAHEGQFRSSGEPYITHPLAVARILAELNLDHQTLAAAVLHDTIEDTPVTYEQLSEQFGDEIAHLVEGVSKLDKIKFRDKKEAQAENFRKMIMAMVQDIRVILIKLADRTHNMRTLGALRPDKKRRIAKETLDIYAPIANRLGIHNIKNELEELGFEALYPMRHRVLRESVKNARGNRKELILSIEDEIEGRLSDANIKGVVSGREKHLYSIYKKMVNKELQFHEVMDIYAFRVKVEDLDTCYRVLGQVHSLYKPRPGRFKDYVAIPKANGYQSLHTSLVGPHGVPVEVQIRTEHMDQMADKGVAAHWTYKKADETPGTTAQIRAQRWMQSLLELQQSAGSSFEFIENVKTDLFPDEIYVFSPRGRIIELPVGATAVDFAYAVHTDVGNACVGARVNRQPYPLSKALSNGKTVEIITAPGARPNAAWLNFVVTGKARGKIRQILKNLRREESISLGRRLLNHALGDVSIDELEPDNVAQVVEDLKATTIDDVLAEIGLGNAMSIVIARRLLGNSDQLTNDNGNRSIAIQGAEDMLLTYANCCRPIPGDPVVAHISPGKGLVVHIESCKNIYGYQKEPDRYIGVNWSQDADAEAEYKTEISVDLVNHQGILANLTNVVASTGANISNIVTEEKEGRVYTVDLQITTHSRVHLALIMKKIRVMPDVLRVFRQRN</sequence>
<organism evidence="9 10">
    <name type="scientific">Alginatibacterium sediminis</name>
    <dbReference type="NCBI Taxonomy" id="2164068"/>
    <lineage>
        <taxon>Bacteria</taxon>
        <taxon>Pseudomonadati</taxon>
        <taxon>Pseudomonadota</taxon>
        <taxon>Gammaproteobacteria</taxon>
        <taxon>Alteromonadales</taxon>
        <taxon>Alteromonadaceae</taxon>
        <taxon>Alginatibacterium</taxon>
    </lineage>
</organism>
<dbReference type="Pfam" id="PF13328">
    <property type="entry name" value="HD_4"/>
    <property type="match status" value="1"/>
</dbReference>
<proteinExistence type="inferred from homology"/>
<feature type="domain" description="ACT" evidence="6">
    <location>
        <begin position="629"/>
        <end position="703"/>
    </location>
</feature>
<dbReference type="InterPro" id="IPR043519">
    <property type="entry name" value="NT_sf"/>
</dbReference>
<dbReference type="SUPFAM" id="SSF109604">
    <property type="entry name" value="HD-domain/PDEase-like"/>
    <property type="match status" value="1"/>
</dbReference>
<dbReference type="SMART" id="SM00954">
    <property type="entry name" value="RelA_SpoT"/>
    <property type="match status" value="1"/>
</dbReference>
<dbReference type="SUPFAM" id="SSF81301">
    <property type="entry name" value="Nucleotidyltransferase"/>
    <property type="match status" value="1"/>
</dbReference>
<dbReference type="InterPro" id="IPR012675">
    <property type="entry name" value="Beta-grasp_dom_sf"/>
</dbReference>
<dbReference type="PANTHER" id="PTHR21262">
    <property type="entry name" value="GUANOSINE-3',5'-BIS DIPHOSPHATE 3'-PYROPHOSPHOHYDROLASE"/>
    <property type="match status" value="1"/>
</dbReference>
<dbReference type="SUPFAM" id="SSF55021">
    <property type="entry name" value="ACT-like"/>
    <property type="match status" value="1"/>
</dbReference>
<dbReference type="InterPro" id="IPR033655">
    <property type="entry name" value="TGS_RelA/SpoT"/>
</dbReference>
<evidence type="ECO:0000259" key="6">
    <source>
        <dbReference type="PROSITE" id="PS51671"/>
    </source>
</evidence>
<dbReference type="GO" id="GO:0008728">
    <property type="term" value="F:GTP diphosphokinase activity"/>
    <property type="evidence" value="ECO:0007669"/>
    <property type="project" value="TreeGrafter"/>
</dbReference>
<dbReference type="CDD" id="cd04876">
    <property type="entry name" value="ACT_RelA-SpoT"/>
    <property type="match status" value="1"/>
</dbReference>
<dbReference type="GO" id="GO:0005886">
    <property type="term" value="C:plasma membrane"/>
    <property type="evidence" value="ECO:0007669"/>
    <property type="project" value="TreeGrafter"/>
</dbReference>
<dbReference type="UniPathway" id="UPA00908">
    <property type="reaction ID" value="UER00886"/>
</dbReference>
<evidence type="ECO:0000313" key="9">
    <source>
        <dbReference type="EMBL" id="RKF22114.1"/>
    </source>
</evidence>
<evidence type="ECO:0000256" key="1">
    <source>
        <dbReference type="ARBA" id="ARBA00022801"/>
    </source>
</evidence>
<dbReference type="FunFam" id="3.30.460.10:FF:000001">
    <property type="entry name" value="GTP pyrophosphokinase RelA"/>
    <property type="match status" value="1"/>
</dbReference>
<dbReference type="GO" id="GO:0008893">
    <property type="term" value="F:guanosine-3',5'-bis(diphosphate) 3'-diphosphatase activity"/>
    <property type="evidence" value="ECO:0007669"/>
    <property type="project" value="UniProtKB-EC"/>
</dbReference>
<evidence type="ECO:0000259" key="8">
    <source>
        <dbReference type="PROSITE" id="PS51880"/>
    </source>
</evidence>
<dbReference type="FunFam" id="3.10.20.30:FF:000002">
    <property type="entry name" value="GTP pyrophosphokinase (RelA/SpoT)"/>
    <property type="match status" value="1"/>
</dbReference>
<dbReference type="Gene3D" id="3.10.20.30">
    <property type="match status" value="1"/>
</dbReference>
<dbReference type="PROSITE" id="PS51880">
    <property type="entry name" value="TGS"/>
    <property type="match status" value="1"/>
</dbReference>
<dbReference type="PROSITE" id="PS51671">
    <property type="entry name" value="ACT"/>
    <property type="match status" value="1"/>
</dbReference>
<dbReference type="CDD" id="cd05399">
    <property type="entry name" value="NT_Rel-Spo_like"/>
    <property type="match status" value="1"/>
</dbReference>
<dbReference type="SUPFAM" id="SSF81271">
    <property type="entry name" value="TGS-like"/>
    <property type="match status" value="1"/>
</dbReference>
<dbReference type="GO" id="GO:0015949">
    <property type="term" value="P:nucleobase-containing small molecule interconversion"/>
    <property type="evidence" value="ECO:0007669"/>
    <property type="project" value="UniProtKB-ARBA"/>
</dbReference>
<evidence type="ECO:0000313" key="10">
    <source>
        <dbReference type="Proteomes" id="UP000286482"/>
    </source>
</evidence>
<dbReference type="InterPro" id="IPR002912">
    <property type="entry name" value="ACT_dom"/>
</dbReference>
<name>A0A420ENE3_9ALTE</name>
<dbReference type="Gene3D" id="3.30.460.10">
    <property type="entry name" value="Beta Polymerase, domain 2"/>
    <property type="match status" value="1"/>
</dbReference>
<dbReference type="InterPro" id="IPR006674">
    <property type="entry name" value="HD_domain"/>
</dbReference>
<dbReference type="SMART" id="SM00471">
    <property type="entry name" value="HDc"/>
    <property type="match status" value="1"/>
</dbReference>
<dbReference type="InterPro" id="IPR004811">
    <property type="entry name" value="RelA/Spo_fam"/>
</dbReference>
<feature type="domain" description="TGS" evidence="8">
    <location>
        <begin position="387"/>
        <end position="448"/>
    </location>
</feature>
<comment type="similarity">
    <text evidence="5">Belongs to the relA/spoT family.</text>
</comment>
<evidence type="ECO:0000256" key="3">
    <source>
        <dbReference type="ARBA" id="ARBA00024387"/>
    </source>
</evidence>
<accession>A0A420ENE3</accession>
<reference evidence="9 10" key="1">
    <citation type="submission" date="2018-09" db="EMBL/GenBank/DDBJ databases">
        <authorList>
            <person name="Wang Z."/>
        </authorList>
    </citation>
    <scope>NUCLEOTIDE SEQUENCE [LARGE SCALE GENOMIC DNA]</scope>
    <source>
        <strain evidence="9 10">ALS 81</strain>
    </source>
</reference>
<keyword evidence="1 9" id="KW-0378">Hydrolase</keyword>